<evidence type="ECO:0000256" key="1">
    <source>
        <dbReference type="SAM" id="SignalP"/>
    </source>
</evidence>
<dbReference type="InterPro" id="IPR028914">
    <property type="entry name" value="Tox-MPTase2_dom"/>
</dbReference>
<evidence type="ECO:0000259" key="2">
    <source>
        <dbReference type="Pfam" id="PF15638"/>
    </source>
</evidence>
<dbReference type="InterPro" id="IPR050708">
    <property type="entry name" value="T6SS_VgrG/RHS"/>
</dbReference>
<protein>
    <recommendedName>
        <fullName evidence="6">YD repeat-containing protein</fullName>
    </recommendedName>
</protein>
<evidence type="ECO:0000259" key="3">
    <source>
        <dbReference type="Pfam" id="PF20041"/>
    </source>
</evidence>
<dbReference type="Pfam" id="PF20041">
    <property type="entry name" value="DUF6443"/>
    <property type="match status" value="1"/>
</dbReference>
<sequence>MNIIFKNWIKKIYFLVALCCSLFTHAQVQEVEYGSFTPTALRYFTAGTVLDSEYNIPNQKNIDAYCYFSLAIDNEKAPYTGYSVTAAFEITPYDQSGNVLPAEMVTKTMTVNYNPNFSTVSPAFSDLNYYKIKNKFGLRVALVSNSIVVKDLSNTVIPTASATAQLNNVTINMGFKARRYYPLATTLISPTATTNTNATAVKISWGALTGAVEYELEWTWVDNYSDASSTAVTPPQNIPFTDRNFDLNNTRIVIKANGSANNYEIPQIYSKGYILYRVRGIGRNASNENAKTYGPWSSGAGAKITVADWPNQITISEHENNKNWQFQASYAEDGKKKEIVSYFDGSLRNRQTVTKINSDNVAVVGEVIYDTQGRPAIEVLPTPTQDNTIHYFQNYNLFNANTPYSNKNFDYGPNSCTTTTAPMINTVSGSSKYYSANNDFTTSVNRNFIPDAKLYPFSQTEYTPDNTGRISRKGGVGDKHQLGSGHEMKYFYGVPSSMELNRLFGYKAGNISHYKKNTVIDPNGQISVSYLDPQGRTIATALAGANSTNLESLHEETITGSTVNDDLTALNTLAESGAFKASLDKKTITKEILVSDVIPYHFNYTLDQSSSFQLECQTPAFSYPFVYDLDISLKNNCGEEQLTTPVHQPVGIKKTDGIPTGVTINKSGLSTPQLTAGKYSLSKELKVNESALKSYAAHYVKKLTTPGSSCYINPNAYKADASLLIENCKFSCKTCEDKLGEKPAYIQNSFNAYYSSTLITVSIAGTTINVQLNGATNTNGTAIDAEEKSGLTTRFSKEWDLLSSECKKYCDPDVVFAPSCDVNEGMLLADVSPNGQYGATSNTYVNDENLPVTPNPAYKVSVFNNTSPESITGNQLFYYADNSTSGNNWKKPTTSYVNEDESIAWIELETTTAANGEITFDPEIDTYSDIPPAGKLQITNPDGSITYKVRPQYLKHNKDFIVKWDDGWAASLVKYHPEYNYLVYSKALCGITKTVTINGVSVTLNSDDYDNRVQNTTTFLQAQSNGFIDSSGNFDFIYTNDPYFQSFTSAGIETTNQPALRYNPNTSGNTSIMYQALKTNYAKDANNVSLTMFQNAVKTVLCSPLTTNCNSAFSSATPEQKDAIWNIYKSLYLGLKANIKHIYLNLYALEKKTYNGCIGPEKSKNVANVLSSSFATQKTAINNAIQSITTSGTLCASSSAPLYAKLERRFIPTDYSYDSSADPNTVVTNAKAVNHYQVYAQTGNCPLLSDLDLFLNNFFKDPILPITFTTTNATYSTFNKQYLSTNLLKALSPGVAIPTATLTINSTSSGTKLDIRFSSTTPSITSGITSLTTPSSTYNWSGYGSTWKIINLKQFFYDKAASTPGSGIFKFKVIAEISNGSNTTKTGEILLTGTTTAAIGECGISGGAGETLYPNADMSGPNVCNKQTQFETSITNLFTELRGSLNNTYLTYTIANNNQSYLYNFFGSETLIFTRNQGSSEPYYYIKKGNVIVASFYFDSALPNNITLFTSFTTSNNSPSHFRFNYNTTGLSGSIEGEIELPYNNFDCPVAAQKCIPQTVAPVACDNAKKTEYIEFINGKSGVPPALSNYSVDASKVQFCENNYQYIFDSYKAYINQMKTIGMTSAHDIRFRTISEFGNTYLNYGFSDIGNTITQYSAYYVANANDPNLLNWNDWVNTVYRKINGLCPPAPLSNTYTMPLPSVQAETCDHFSINIDGAFGNDIYNSVIEAKKQKFIKDYITLAMTATETFDMNYTGKEYQYTLYYYDQAGNLTQTVAPEGVQRMTLDKAANDNINAYRTRNDPAENTALQPAHTFKTQYKYNTLNQLVWQKTPDGGETRFAYDKLGRIIASQNANQAKPGSGSVRFSYTAYDGLGRIVEAGEVQNPNTTAATTYTINDEGKLVYGGAAIVNGFTDNIASKGEVTRTVYSDDPDVEKWSPYSPPGGGTPPLITRSASFFFSDKSTTPALNNINRVTAVFYYDTYIAASPLNFNNAILYNYDIHGNVKEVVNYYSALRDPNCYSPTKNDCEKHIKRVVYDYDLISGNVNTVTFQPDKPDMFIHKYNYDADNRIVDVQTSSDNVLWEKEANYKYYLHGPLARVELGNKKVQGIDYAYTLQGWLKAVNGENLTAAANDMGQDGLASGTTKTFDAFGYSLNYYDQDYKSIGSTDETSGFKPLMYSRNSTIQPNSKDLFNGNIKQMTTAIRKTDGSLLNIQKNTYTYDQLNRITKMTSSAIVPNATSGNTSYDSSYSYDKNGNLQTLNRKAPNSNGVPTDMDKLTYEYPNEADKPYRNSNKLALVKDAAPIPAATFAGDLEDQVTKLAALTPAITYNINNPETHNYIYDDIGQLIEDKTEGIVINWRVDGKVKSVVKGTVTYAFEYNGLGNRIAKKEIKPGLITTTYYAHDAQGNVLGVYEEKFKPKETDLQNDLLLNSYNVNSVALKRAINNIFMTSDGSTASVSANGNLKLQAGNSITLKNFTAVQGSTFVAQITPVQANNNESVLTLKEHHIFGSSRLGMETKNLVVYNSATTSGTPDPVPTNFVSLIGDKHFELSNHLGNVLAVISDKKIPTATAGVFNPDVLSYSDYYPFGMLVPNRHGTSEPNGYRYGFNAQEKVDEISGEGNHNTAKFWEYDTRLGRRWNLDPVPKGFISGYATLSDNPIWRIDPDGDDDYFNSDGSYNKERSTKTGSKIVIITGKTTQSFSKFSATRTNSQASAKIVAHYAGQVGITGTVGVSPNTESVEKLGFTSRDEIYLTSKGGVNPQFNDFNNLKSTLIHEKDHKKKGHGFRTITFEEHAKVYLAQMDNGFYKTTIDKKEGHANSFAQYVLSADRKEPDANSTDLINSYNSKSKEFKLSLIQQEFKLDDKGNIVDTKFYINVTDSKGNTGRIDYDKKKTSN</sequence>
<evidence type="ECO:0008006" key="6">
    <source>
        <dbReference type="Google" id="ProtNLM"/>
    </source>
</evidence>
<proteinExistence type="predicted"/>
<feature type="signal peptide" evidence="1">
    <location>
        <begin position="1"/>
        <end position="26"/>
    </location>
</feature>
<feature type="domain" description="Tox-MPTase2" evidence="2">
    <location>
        <begin position="2671"/>
        <end position="2835"/>
    </location>
</feature>
<keyword evidence="5" id="KW-1185">Reference proteome</keyword>
<organism evidence="4 5">
    <name type="scientific">Flavobacterium gyeonganense</name>
    <dbReference type="NCBI Taxonomy" id="1310418"/>
    <lineage>
        <taxon>Bacteria</taxon>
        <taxon>Pseudomonadati</taxon>
        <taxon>Bacteroidota</taxon>
        <taxon>Flavobacteriia</taxon>
        <taxon>Flavobacteriales</taxon>
        <taxon>Flavobacteriaceae</taxon>
        <taxon>Flavobacterium</taxon>
    </lineage>
</organism>
<gene>
    <name evidence="4" type="ORF">ACFFVK_06105</name>
</gene>
<dbReference type="InterPro" id="IPR045619">
    <property type="entry name" value="DUF6443"/>
</dbReference>
<accession>A0ABV5H8C7</accession>
<feature type="domain" description="DUF6443" evidence="3">
    <location>
        <begin position="326"/>
        <end position="414"/>
    </location>
</feature>
<feature type="chain" id="PRO_5047302053" description="YD repeat-containing protein" evidence="1">
    <location>
        <begin position="27"/>
        <end position="2897"/>
    </location>
</feature>
<dbReference type="NCBIfam" id="TIGR01643">
    <property type="entry name" value="YD_repeat_2x"/>
    <property type="match status" value="1"/>
</dbReference>
<name>A0ABV5H8C7_9FLAO</name>
<keyword evidence="1" id="KW-0732">Signal</keyword>
<dbReference type="PANTHER" id="PTHR32305">
    <property type="match status" value="1"/>
</dbReference>
<dbReference type="Proteomes" id="UP001589562">
    <property type="component" value="Unassembled WGS sequence"/>
</dbReference>
<dbReference type="EMBL" id="JBHMFE010000009">
    <property type="protein sequence ID" value="MFB9108145.1"/>
    <property type="molecule type" value="Genomic_DNA"/>
</dbReference>
<reference evidence="4 5" key="1">
    <citation type="submission" date="2024-09" db="EMBL/GenBank/DDBJ databases">
        <authorList>
            <person name="Sun Q."/>
            <person name="Mori K."/>
        </authorList>
    </citation>
    <scope>NUCLEOTIDE SEQUENCE [LARGE SCALE GENOMIC DNA]</scope>
    <source>
        <strain evidence="4 5">CECT 8365</strain>
    </source>
</reference>
<evidence type="ECO:0000313" key="5">
    <source>
        <dbReference type="Proteomes" id="UP001589562"/>
    </source>
</evidence>
<dbReference type="Gene3D" id="2.180.10.10">
    <property type="entry name" value="RHS repeat-associated core"/>
    <property type="match status" value="1"/>
</dbReference>
<dbReference type="RefSeq" id="WP_379679905.1">
    <property type="nucleotide sequence ID" value="NZ_JBHMFE010000009.1"/>
</dbReference>
<evidence type="ECO:0000313" key="4">
    <source>
        <dbReference type="EMBL" id="MFB9108145.1"/>
    </source>
</evidence>
<comment type="caution">
    <text evidence="4">The sequence shown here is derived from an EMBL/GenBank/DDBJ whole genome shotgun (WGS) entry which is preliminary data.</text>
</comment>
<dbReference type="Pfam" id="PF15638">
    <property type="entry name" value="Tox-MPTase2"/>
    <property type="match status" value="1"/>
</dbReference>
<dbReference type="PANTHER" id="PTHR32305:SF15">
    <property type="entry name" value="PROTEIN RHSA-RELATED"/>
    <property type="match status" value="1"/>
</dbReference>
<dbReference type="InterPro" id="IPR006530">
    <property type="entry name" value="YD"/>
</dbReference>